<dbReference type="GO" id="GO:0005886">
    <property type="term" value="C:plasma membrane"/>
    <property type="evidence" value="ECO:0007669"/>
    <property type="project" value="TreeGrafter"/>
</dbReference>
<evidence type="ECO:0000256" key="1">
    <source>
        <dbReference type="SAM" id="MobiDB-lite"/>
    </source>
</evidence>
<evidence type="ECO:0000259" key="3">
    <source>
        <dbReference type="Pfam" id="PF05170"/>
    </source>
</evidence>
<feature type="region of interest" description="Disordered" evidence="1">
    <location>
        <begin position="357"/>
        <end position="384"/>
    </location>
</feature>
<dbReference type="PANTHER" id="PTHR30441:SF4">
    <property type="entry name" value="PROTEIN ASMA"/>
    <property type="match status" value="1"/>
</dbReference>
<evidence type="ECO:0000256" key="2">
    <source>
        <dbReference type="SAM" id="Phobius"/>
    </source>
</evidence>
<keyword evidence="2" id="KW-1133">Transmembrane helix</keyword>
<feature type="transmembrane region" description="Helical" evidence="2">
    <location>
        <begin position="7"/>
        <end position="28"/>
    </location>
</feature>
<feature type="compositionally biased region" description="Low complexity" evidence="1">
    <location>
        <begin position="140"/>
        <end position="155"/>
    </location>
</feature>
<name>E6VZI4_PSEA9</name>
<dbReference type="AlphaFoldDB" id="E6VZI4"/>
<organism evidence="4 5">
    <name type="scientific">Pseudodesulfovibrio aespoeensis (strain ATCC 700646 / DSM 10631 / Aspo-2)</name>
    <name type="common">Desulfovibrio aespoeensis</name>
    <dbReference type="NCBI Taxonomy" id="643562"/>
    <lineage>
        <taxon>Bacteria</taxon>
        <taxon>Pseudomonadati</taxon>
        <taxon>Thermodesulfobacteriota</taxon>
        <taxon>Desulfovibrionia</taxon>
        <taxon>Desulfovibrionales</taxon>
        <taxon>Desulfovibrionaceae</taxon>
    </lineage>
</organism>
<feature type="compositionally biased region" description="Low complexity" evidence="1">
    <location>
        <begin position="367"/>
        <end position="384"/>
    </location>
</feature>
<feature type="region of interest" description="Disordered" evidence="1">
    <location>
        <begin position="655"/>
        <end position="691"/>
    </location>
</feature>
<evidence type="ECO:0000313" key="5">
    <source>
        <dbReference type="Proteomes" id="UP000002191"/>
    </source>
</evidence>
<keyword evidence="2" id="KW-0472">Membrane</keyword>
<dbReference type="InterPro" id="IPR007844">
    <property type="entry name" value="AsmA"/>
</dbReference>
<reference evidence="4 5" key="2">
    <citation type="journal article" date="2014" name="Genome Announc.">
        <title>Complete Genome Sequence of the Subsurface, Mesophilic Sulfate-Reducing Bacterium Desulfovibrio aespoeensis Aspo-2.</title>
        <authorList>
            <person name="Pedersen K."/>
            <person name="Bengtsson A."/>
            <person name="Edlund J."/>
            <person name="Rabe L."/>
            <person name="Hazen T."/>
            <person name="Chakraborty R."/>
            <person name="Goodwin L."/>
            <person name="Shapiro N."/>
        </authorList>
    </citation>
    <scope>NUCLEOTIDE SEQUENCE [LARGE SCALE GENOMIC DNA]</scope>
    <source>
        <strain evidence="5">ATCC 700646 / DSM 10631 / Aspo-2</strain>
    </source>
</reference>
<dbReference type="Proteomes" id="UP000002191">
    <property type="component" value="Chromosome"/>
</dbReference>
<reference evidence="5" key="1">
    <citation type="submission" date="2010-12" db="EMBL/GenBank/DDBJ databases">
        <title>Complete sequence of Desulfovibrio aespoeensis Aspo-2.</title>
        <authorList>
            <consortium name="US DOE Joint Genome Institute"/>
            <person name="Lucas S."/>
            <person name="Copeland A."/>
            <person name="Lapidus A."/>
            <person name="Cheng J.-F."/>
            <person name="Goodwin L."/>
            <person name="Pitluck S."/>
            <person name="Chertkov O."/>
            <person name="Misra M."/>
            <person name="Detter J.C."/>
            <person name="Han C."/>
            <person name="Tapia R."/>
            <person name="Land M."/>
            <person name="Hauser L."/>
            <person name="Kyrpides N."/>
            <person name="Ivanova N."/>
            <person name="Ovchinnikova G."/>
            <person name="Pedersen K."/>
            <person name="Jagevall S."/>
            <person name="Hazen T."/>
            <person name="Woyke T."/>
        </authorList>
    </citation>
    <scope>NUCLEOTIDE SEQUENCE [LARGE SCALE GENOMIC DNA]</scope>
    <source>
        <strain evidence="5">ATCC 700646 / DSM 10631 / Aspo-2</strain>
    </source>
</reference>
<dbReference type="STRING" id="643562.Daes_0681"/>
<dbReference type="KEGG" id="das:Daes_0681"/>
<keyword evidence="5" id="KW-1185">Reference proteome</keyword>
<proteinExistence type="predicted"/>
<dbReference type="eggNOG" id="COG2982">
    <property type="taxonomic scope" value="Bacteria"/>
</dbReference>
<evidence type="ECO:0000313" key="4">
    <source>
        <dbReference type="EMBL" id="ADU61698.1"/>
    </source>
</evidence>
<gene>
    <name evidence="4" type="ordered locus">Daes_0681</name>
</gene>
<feature type="domain" description="AsmA" evidence="3">
    <location>
        <begin position="1"/>
        <end position="203"/>
    </location>
</feature>
<dbReference type="Pfam" id="PF05170">
    <property type="entry name" value="AsmA"/>
    <property type="match status" value="2"/>
</dbReference>
<sequence>MNKYLKIGLIVFGSLVALFVAAAIILVATVDPNEYKAEIAQAVKENTGRELVFEGDIGFSFFPWLGLEVGPVALGNRPGFSPDAMIRINRAEASVQIMPLFSGKVAIGVIALDGFTANLAVDKQGVNNWDDLTAAGKNADKNGGATAAPEAQPAADGSGQSVKDLSVLGIEITNASLVYDDAMAGKKTALANLDLVVGEVGDKRPFPFELAFDLVMDAPKINTRPRLAGTATYDIDAATLDISGLTLDALGMEITGLFFAKAKDGVSYSGEIDLARTSPRELMKQLGMESPVTADPAVLEALDAAIKFNGTADSASLESLRLKLDDTTVTGTGTVRNFAKPAIEFAINVDDIDADRYMPPASGGQGSEAKAGPAAAGSAEPATEPDLSALRDLDLSGRITVGKAKAMNLRVAEILCQILAKNGVLTVKPFTAKLYDGTLNAVSVLDARSTPAIWREQATVSGVQAGPLLMDLTGKDQVLGAAVVKYDVTGAGLTPEAIKRTLSGTASFAFTDGAVNGINVAKMLRDAFNTIKGRPTSGDEPMRTDFAEMLGSAVITNGHIVNEDLLMKSPLLRVTGKGWADLPRDSVDYLATVTVVGTLKGQDGASIEELSGMPLPIRAKGSLADPSISLDMKALAEALLKDSFKEGTKGIEDTLRKSILGGGKTTEGATDGTATEPEKKKSPGDLLKKLF</sequence>
<protein>
    <submittedName>
        <fullName evidence="4">AsmA family protein</fullName>
    </submittedName>
</protein>
<dbReference type="GO" id="GO:0090313">
    <property type="term" value="P:regulation of protein targeting to membrane"/>
    <property type="evidence" value="ECO:0007669"/>
    <property type="project" value="TreeGrafter"/>
</dbReference>
<dbReference type="HOGENOM" id="CLU_012870_0_0_7"/>
<dbReference type="EMBL" id="CP002431">
    <property type="protein sequence ID" value="ADU61698.1"/>
    <property type="molecule type" value="Genomic_DNA"/>
</dbReference>
<feature type="region of interest" description="Disordered" evidence="1">
    <location>
        <begin position="140"/>
        <end position="160"/>
    </location>
</feature>
<feature type="compositionally biased region" description="Basic and acidic residues" evidence="1">
    <location>
        <begin position="676"/>
        <end position="691"/>
    </location>
</feature>
<dbReference type="RefSeq" id="WP_013513630.1">
    <property type="nucleotide sequence ID" value="NC_014844.1"/>
</dbReference>
<dbReference type="PANTHER" id="PTHR30441">
    <property type="entry name" value="DUF748 DOMAIN-CONTAINING PROTEIN"/>
    <property type="match status" value="1"/>
</dbReference>
<accession>E6VZI4</accession>
<feature type="compositionally biased region" description="Low complexity" evidence="1">
    <location>
        <begin position="666"/>
        <end position="675"/>
    </location>
</feature>
<feature type="domain" description="AsmA" evidence="3">
    <location>
        <begin position="280"/>
        <end position="564"/>
    </location>
</feature>
<dbReference type="OrthoDB" id="9766390at2"/>
<keyword evidence="2" id="KW-0812">Transmembrane</keyword>
<dbReference type="InterPro" id="IPR052894">
    <property type="entry name" value="AsmA-related"/>
</dbReference>